<dbReference type="InterPro" id="IPR015422">
    <property type="entry name" value="PyrdxlP-dep_Trfase_small"/>
</dbReference>
<dbReference type="InterPro" id="IPR027619">
    <property type="entry name" value="C-S_lyase_PatB-like"/>
</dbReference>
<comment type="cofactor">
    <cofactor evidence="1">
        <name>pyridoxal 5'-phosphate</name>
        <dbReference type="ChEBI" id="CHEBI:597326"/>
    </cofactor>
</comment>
<dbReference type="InterPro" id="IPR015424">
    <property type="entry name" value="PyrdxlP-dep_Trfase"/>
</dbReference>
<comment type="similarity">
    <text evidence="5">Belongs to the class-II pyridoxal-phosphate-dependent aminotransferase family. MalY/PatB cystathionine beta-lyase subfamily.</text>
</comment>
<keyword evidence="3" id="KW-0663">Pyridoxal phosphate</keyword>
<accession>A0ABW3FD09</accession>
<dbReference type="EMBL" id="JBHTKB010000003">
    <property type="protein sequence ID" value="MFD0914684.1"/>
    <property type="molecule type" value="Genomic_DNA"/>
</dbReference>
<dbReference type="InterPro" id="IPR051798">
    <property type="entry name" value="Class-II_PLP-Dep_Aminotrans"/>
</dbReference>
<sequence length="404" mass="44767">MATHQLTSLFDQPVAREHSQSLKYDGRTATFGTDDVLPMWVADMDFAVPQAISNALQTRASHPVFGYSLAPESLYQALIEWLQNTHDWQVQREWIVLTPGVVPSLNLVVAALTTEQAGVIVQPPVYFPFFSAVTNQNRRLLENPLRLTNDGDLSYQMDLDQLEECAKDAELLLLCSPHNPVGRVWHKVELHALLAIAEKHDLTILSDEIHADLVYSDAQHTPLSRLSLETESDAAASHRIITAVSPSKTFNIPGLGLSALIIPNQAHRCAIQTHLQHMGVSVTNPFNLAAFEAAYREGGEWRNALIAYLQQTRDEAIAFINQHLPAIRVIQPQATYLLWLDCRQLQLDDAALNRFFIAEAKLGLSPGAMFGRGGQGFMRMNIGTTKANVLAALTRLQAALAKRS</sequence>
<dbReference type="GO" id="GO:0047804">
    <property type="term" value="F:cysteine-S-conjugate beta-lyase activity"/>
    <property type="evidence" value="ECO:0007669"/>
    <property type="project" value="UniProtKB-EC"/>
</dbReference>
<dbReference type="SUPFAM" id="SSF53383">
    <property type="entry name" value="PLP-dependent transferases"/>
    <property type="match status" value="1"/>
</dbReference>
<dbReference type="EC" id="4.4.1.13" evidence="2"/>
<proteinExistence type="inferred from homology"/>
<evidence type="ECO:0000256" key="5">
    <source>
        <dbReference type="ARBA" id="ARBA00037974"/>
    </source>
</evidence>
<dbReference type="CDD" id="cd00609">
    <property type="entry name" value="AAT_like"/>
    <property type="match status" value="1"/>
</dbReference>
<dbReference type="InterPro" id="IPR004839">
    <property type="entry name" value="Aminotransferase_I/II_large"/>
</dbReference>
<dbReference type="PANTHER" id="PTHR43525">
    <property type="entry name" value="PROTEIN MALY"/>
    <property type="match status" value="1"/>
</dbReference>
<evidence type="ECO:0000256" key="2">
    <source>
        <dbReference type="ARBA" id="ARBA00012224"/>
    </source>
</evidence>
<evidence type="ECO:0000256" key="1">
    <source>
        <dbReference type="ARBA" id="ARBA00001933"/>
    </source>
</evidence>
<protein>
    <recommendedName>
        <fullName evidence="2">cysteine-S-conjugate beta-lyase</fullName>
        <ecNumber evidence="2">4.4.1.13</ecNumber>
    </recommendedName>
</protein>
<dbReference type="RefSeq" id="WP_379058835.1">
    <property type="nucleotide sequence ID" value="NZ_JBHTKB010000003.1"/>
</dbReference>
<evidence type="ECO:0000259" key="6">
    <source>
        <dbReference type="Pfam" id="PF00155"/>
    </source>
</evidence>
<name>A0ABW3FD09_9PROT</name>
<feature type="domain" description="Aminotransferase class I/classII large" evidence="6">
    <location>
        <begin position="43"/>
        <end position="396"/>
    </location>
</feature>
<evidence type="ECO:0000256" key="4">
    <source>
        <dbReference type="ARBA" id="ARBA00023239"/>
    </source>
</evidence>
<evidence type="ECO:0000256" key="3">
    <source>
        <dbReference type="ARBA" id="ARBA00022898"/>
    </source>
</evidence>
<dbReference type="Proteomes" id="UP001597128">
    <property type="component" value="Unassembled WGS sequence"/>
</dbReference>
<reference evidence="8" key="1">
    <citation type="journal article" date="2019" name="Int. J. Syst. Evol. Microbiol.">
        <title>The Global Catalogue of Microorganisms (GCM) 10K type strain sequencing project: providing services to taxonomists for standard genome sequencing and annotation.</title>
        <authorList>
            <consortium name="The Broad Institute Genomics Platform"/>
            <consortium name="The Broad Institute Genome Sequencing Center for Infectious Disease"/>
            <person name="Wu L."/>
            <person name="Ma J."/>
        </authorList>
    </citation>
    <scope>NUCLEOTIDE SEQUENCE [LARGE SCALE GENOMIC DNA]</scope>
    <source>
        <strain evidence="8">CCUG 58412</strain>
    </source>
</reference>
<dbReference type="NCBIfam" id="TIGR04350">
    <property type="entry name" value="C_S_lyase_PatB"/>
    <property type="match status" value="1"/>
</dbReference>
<evidence type="ECO:0000313" key="8">
    <source>
        <dbReference type="Proteomes" id="UP001597128"/>
    </source>
</evidence>
<organism evidence="7 8">
    <name type="scientific">Methylophilus luteus</name>
    <dbReference type="NCBI Taxonomy" id="640108"/>
    <lineage>
        <taxon>Bacteria</taxon>
        <taxon>Pseudomonadati</taxon>
        <taxon>Pseudomonadota</taxon>
        <taxon>Betaproteobacteria</taxon>
        <taxon>Nitrosomonadales</taxon>
        <taxon>Methylophilaceae</taxon>
        <taxon>Methylophilus</taxon>
    </lineage>
</organism>
<comment type="caution">
    <text evidence="7">The sequence shown here is derived from an EMBL/GenBank/DDBJ whole genome shotgun (WGS) entry which is preliminary data.</text>
</comment>
<dbReference type="Gene3D" id="3.40.640.10">
    <property type="entry name" value="Type I PLP-dependent aspartate aminotransferase-like (Major domain)"/>
    <property type="match status" value="1"/>
</dbReference>
<dbReference type="PANTHER" id="PTHR43525:SF1">
    <property type="entry name" value="PROTEIN MALY"/>
    <property type="match status" value="1"/>
</dbReference>
<dbReference type="Pfam" id="PF00155">
    <property type="entry name" value="Aminotran_1_2"/>
    <property type="match status" value="1"/>
</dbReference>
<dbReference type="Gene3D" id="3.90.1150.10">
    <property type="entry name" value="Aspartate Aminotransferase, domain 1"/>
    <property type="match status" value="1"/>
</dbReference>
<keyword evidence="8" id="KW-1185">Reference proteome</keyword>
<gene>
    <name evidence="7" type="ORF">ACFQ1Z_14075</name>
</gene>
<keyword evidence="4 7" id="KW-0456">Lyase</keyword>
<evidence type="ECO:0000313" key="7">
    <source>
        <dbReference type="EMBL" id="MFD0914684.1"/>
    </source>
</evidence>
<dbReference type="InterPro" id="IPR015421">
    <property type="entry name" value="PyrdxlP-dep_Trfase_major"/>
</dbReference>